<comment type="caution">
    <text evidence="1">The sequence shown here is derived from an EMBL/GenBank/DDBJ whole genome shotgun (WGS) entry which is preliminary data.</text>
</comment>
<evidence type="ECO:0000313" key="1">
    <source>
        <dbReference type="EMBL" id="THC94545.1"/>
    </source>
</evidence>
<dbReference type="VEuPathDB" id="FungiDB:EYZ11_005986"/>
<dbReference type="Proteomes" id="UP000308092">
    <property type="component" value="Unassembled WGS sequence"/>
</dbReference>
<proteinExistence type="predicted"/>
<gene>
    <name evidence="1" type="ORF">EYZ11_005986</name>
</gene>
<keyword evidence="2" id="KW-1185">Reference proteome</keyword>
<organism evidence="1 2">
    <name type="scientific">Aspergillus tanneri</name>
    <dbReference type="NCBI Taxonomy" id="1220188"/>
    <lineage>
        <taxon>Eukaryota</taxon>
        <taxon>Fungi</taxon>
        <taxon>Dikarya</taxon>
        <taxon>Ascomycota</taxon>
        <taxon>Pezizomycotina</taxon>
        <taxon>Eurotiomycetes</taxon>
        <taxon>Eurotiomycetidae</taxon>
        <taxon>Eurotiales</taxon>
        <taxon>Aspergillaceae</taxon>
        <taxon>Aspergillus</taxon>
        <taxon>Aspergillus subgen. Circumdati</taxon>
    </lineage>
</organism>
<dbReference type="EMBL" id="SOSA01000202">
    <property type="protein sequence ID" value="THC94545.1"/>
    <property type="molecule type" value="Genomic_DNA"/>
</dbReference>
<dbReference type="AlphaFoldDB" id="A0A4S3JH66"/>
<reference evidence="1 2" key="1">
    <citation type="submission" date="2019-03" db="EMBL/GenBank/DDBJ databases">
        <title>The genome sequence of a newly discovered highly antifungal drug resistant Aspergillus species, Aspergillus tanneri NIH 1004.</title>
        <authorList>
            <person name="Mounaud S."/>
            <person name="Singh I."/>
            <person name="Joardar V."/>
            <person name="Pakala S."/>
            <person name="Pakala S."/>
            <person name="Venepally P."/>
            <person name="Hoover J."/>
            <person name="Nierman W."/>
            <person name="Chung J."/>
            <person name="Losada L."/>
        </authorList>
    </citation>
    <scope>NUCLEOTIDE SEQUENCE [LARGE SCALE GENOMIC DNA]</scope>
    <source>
        <strain evidence="1 2">NIH1004</strain>
    </source>
</reference>
<name>A0A4S3JH66_9EURO</name>
<accession>A0A4S3JH66</accession>
<protein>
    <submittedName>
        <fullName evidence="1">Uncharacterized protein</fullName>
    </submittedName>
</protein>
<sequence length="81" mass="9020">MKTPSHSHRSGLTISSRLIESLTRKDDPVSLITWRLPFDNESRDFVGSICGGLKARYIGCMGELSKAYYNIVSDGGDERAR</sequence>
<evidence type="ECO:0000313" key="2">
    <source>
        <dbReference type="Proteomes" id="UP000308092"/>
    </source>
</evidence>